<keyword evidence="8" id="KW-0963">Cytoplasm</keyword>
<protein>
    <recommendedName>
        <fullName evidence="8">DNA gyrase subunit A</fullName>
        <ecNumber evidence="8">5.6.2.2</ecNumber>
    </recommendedName>
</protein>
<feature type="region of interest" description="Disordered" evidence="10">
    <location>
        <begin position="661"/>
        <end position="690"/>
    </location>
</feature>
<dbReference type="InterPro" id="IPR002205">
    <property type="entry name" value="Topo_IIA_dom_A"/>
</dbReference>
<dbReference type="SMART" id="SM00434">
    <property type="entry name" value="TOP4c"/>
    <property type="match status" value="1"/>
</dbReference>
<evidence type="ECO:0000256" key="5">
    <source>
        <dbReference type="ARBA" id="ARBA00023029"/>
    </source>
</evidence>
<evidence type="ECO:0000256" key="7">
    <source>
        <dbReference type="ARBA" id="ARBA00023235"/>
    </source>
</evidence>
<dbReference type="HAMAP" id="MF_01897">
    <property type="entry name" value="GyrA"/>
    <property type="match status" value="1"/>
</dbReference>
<dbReference type="NCBIfam" id="NF004044">
    <property type="entry name" value="PRK05561.1"/>
    <property type="match status" value="1"/>
</dbReference>
<comment type="subcellular location">
    <subcellularLocation>
        <location evidence="8">Cytoplasm</location>
    </subcellularLocation>
</comment>
<dbReference type="Gene3D" id="2.120.10.90">
    <property type="entry name" value="DNA gyrase/topoisomerase IV, subunit A, C-terminal"/>
    <property type="match status" value="1"/>
</dbReference>
<proteinExistence type="inferred from homology"/>
<dbReference type="NCBIfam" id="TIGR01063">
    <property type="entry name" value="gyrA"/>
    <property type="match status" value="1"/>
</dbReference>
<dbReference type="InterPro" id="IPR013758">
    <property type="entry name" value="Topo_IIA_A/C_ab"/>
</dbReference>
<evidence type="ECO:0000256" key="9">
    <source>
        <dbReference type="PROSITE-ProRule" id="PRU01384"/>
    </source>
</evidence>
<feature type="short sequence motif" description="GyrA-box" evidence="8">
    <location>
        <begin position="564"/>
        <end position="570"/>
    </location>
</feature>
<name>A0ABN6L2T5_9PROT</name>
<keyword evidence="6 8" id="KW-0238">DNA-binding</keyword>
<dbReference type="Gene3D" id="3.30.1360.40">
    <property type="match status" value="1"/>
</dbReference>
<dbReference type="Pfam" id="PF03989">
    <property type="entry name" value="DNA_gyraseA_C"/>
    <property type="match status" value="6"/>
</dbReference>
<evidence type="ECO:0000313" key="12">
    <source>
        <dbReference type="EMBL" id="BDB96187.1"/>
    </source>
</evidence>
<sequence>MKSIDIFQPDIITVPIEDELKRSYLDYAMSVIVSRALPDVRDGLKPVHRRILYAMIEDGFDYNKPYKKSARIVGQVIAKYHPHGNDAIYDAMVRMAQHFSMSVMLIDGHGNFGSMDGDKAAAMRYTEARLSRAAHFLLEDYDRDTVDFQPNYDETLTMPTVLPAAFPNIIVNGASGIAVGMATNIPTHNLGEVIDGCCALIDNPDLSVDGVMQYIKGPDFCTGGTIYGRKGIINAYTTGRGTFVIRSKTDIEEFKKDRYAIIVTEIPYQVNKASMVERIADLVNNKELDGISDIRDESDRNGVRVVIELRRDATPEVVLNKLYASTPLQISFNANILALHNGRPSQMGILEILRAFIEFRVEVVTRRTKFFLNKARSQASVIAGLAVAISSIDEVIAMIKGATDPADALKKLMERKWPIDDVISAYLRLLDSSAGRSVFCDDSDLHDTGYHLSEEQAKAILALRLQRLTGMEREKLFSDLKKLCDDISGYIALLASPEKVFSLIKEELVYVKTTLSSPRKSKIVDDDGAVGGNDLSLIQLEEMVVTVSVRGYIKRVPLSVYRSQKRGGRGRSAMSTRDEDVVEQVFITDTHTTLLFFSSFGKAYQMMVHELPCCSPTSLGKPIVSLIPVEKGETISTLLQLPKDIAVSECIEREEISCAPCGERDESDDDLDLESEGSSEESSGRIGNQGADIIFSTSSGYVRKNSLRDFLSIRSNGKIAMKLSDGERLISVALADDDSDVLLSTKLGKSIRFSSKLLRRFSGRTSIGVRGIKLQDGDEVVAMSILKTVGFSHEEREKYMKRVVKESSCCDREDALPGEGSDGENGIETVSDQAASGDGGASDYDLNPDVELAMTESEQMILSVSSKGFGKRTLSYAYRSSGRGGQGVSSMSINKKTGELVDVLPVLADDDIILLTDKGQLLRCPVKDIRITARYTQGVKLFKLDDGESIVSVAASSNCLDDGVVAESFSSDGEGEHKQTEFDLSKE</sequence>
<gene>
    <name evidence="8 12" type="primary">gyrA</name>
    <name evidence="12" type="ORF">HYD_3200</name>
</gene>
<reference evidence="12" key="1">
    <citation type="submission" date="2021-10" db="EMBL/GenBank/DDBJ databases">
        <title>Genome Sequence of The Candidatus Hydrogeosomobacter endosymbioticus, an Intracellular Bacterial Symbiont of the Anaerobic Ciliate GW7.</title>
        <authorList>
            <person name="Shiohama Y."/>
            <person name="Shinzato N."/>
        </authorList>
    </citation>
    <scope>NUCLEOTIDE SEQUENCE [LARGE SCALE GENOMIC DNA]</scope>
    <source>
        <strain evidence="12">200920</strain>
    </source>
</reference>
<dbReference type="Pfam" id="PF00521">
    <property type="entry name" value="DNA_topoisoIV"/>
    <property type="match status" value="1"/>
</dbReference>
<keyword evidence="13" id="KW-1185">Reference proteome</keyword>
<keyword evidence="4 8" id="KW-0067">ATP-binding</keyword>
<evidence type="ECO:0000256" key="2">
    <source>
        <dbReference type="ARBA" id="ARBA00008263"/>
    </source>
</evidence>
<comment type="function">
    <text evidence="8">A type II topoisomerase that negatively supercoils closed circular double-stranded (ds) DNA in an ATP-dependent manner to modulate DNA topology and maintain chromosomes in an underwound state. Negative supercoiling favors strand separation, and DNA replication, transcription, recombination and repair, all of which involve strand separation. Also able to catalyze the interconversion of other topological isomers of dsDNA rings, including catenanes and knotted rings. Type II topoisomerases break and join 2 DNA strands simultaneously in an ATP-dependent manner.</text>
</comment>
<accession>A0ABN6L2T5</accession>
<dbReference type="Gene3D" id="3.90.199.10">
    <property type="entry name" value="Topoisomerase II, domain 5"/>
    <property type="match status" value="1"/>
</dbReference>
<keyword evidence="5 8" id="KW-0799">Topoisomerase</keyword>
<evidence type="ECO:0000256" key="4">
    <source>
        <dbReference type="ARBA" id="ARBA00022840"/>
    </source>
</evidence>
<dbReference type="EC" id="5.6.2.2" evidence="8"/>
<evidence type="ECO:0000256" key="10">
    <source>
        <dbReference type="SAM" id="MobiDB-lite"/>
    </source>
</evidence>
<dbReference type="InterPro" id="IPR050220">
    <property type="entry name" value="Type_II_DNA_Topoisomerases"/>
</dbReference>
<evidence type="ECO:0000313" key="13">
    <source>
        <dbReference type="Proteomes" id="UP001320209"/>
    </source>
</evidence>
<keyword evidence="3 8" id="KW-0547">Nucleotide-binding</keyword>
<dbReference type="SUPFAM" id="SSF56719">
    <property type="entry name" value="Type II DNA topoisomerase"/>
    <property type="match status" value="1"/>
</dbReference>
<keyword evidence="7 8" id="KW-0413">Isomerase</keyword>
<organism evidence="12 13">
    <name type="scientific">Candidatus Hydrogenosomobacter endosymbioticus</name>
    <dbReference type="NCBI Taxonomy" id="2558174"/>
    <lineage>
        <taxon>Bacteria</taxon>
        <taxon>Pseudomonadati</taxon>
        <taxon>Pseudomonadota</taxon>
        <taxon>Alphaproteobacteria</taxon>
        <taxon>Holosporales</taxon>
        <taxon>Holosporaceae</taxon>
        <taxon>Candidatus Hydrogenosomobacter</taxon>
    </lineage>
</organism>
<feature type="region of interest" description="Disordered" evidence="10">
    <location>
        <begin position="968"/>
        <end position="987"/>
    </location>
</feature>
<evidence type="ECO:0000256" key="1">
    <source>
        <dbReference type="ARBA" id="ARBA00000185"/>
    </source>
</evidence>
<evidence type="ECO:0000259" key="11">
    <source>
        <dbReference type="PROSITE" id="PS52040"/>
    </source>
</evidence>
<comment type="miscellaneous">
    <text evidence="8">Few gyrases are as efficient as E.coli at forming negative supercoils. Not all organisms have 2 type II topoisomerases; in organisms with a single type II topoisomerase this enzyme also has to decatenate newly replicated chromosomes.</text>
</comment>
<dbReference type="InterPro" id="IPR013760">
    <property type="entry name" value="Topo_IIA-like_dom_sf"/>
</dbReference>
<feature type="compositionally biased region" description="Acidic residues" evidence="10">
    <location>
        <begin position="665"/>
        <end position="679"/>
    </location>
</feature>
<dbReference type="CDD" id="cd00187">
    <property type="entry name" value="TOP4c"/>
    <property type="match status" value="1"/>
</dbReference>
<comment type="similarity">
    <text evidence="2 8">Belongs to the type II topoisomerase GyrA/ParC subunit family.</text>
</comment>
<dbReference type="InterPro" id="IPR005743">
    <property type="entry name" value="GyrA"/>
</dbReference>
<dbReference type="Proteomes" id="UP001320209">
    <property type="component" value="Chromosome"/>
</dbReference>
<feature type="compositionally biased region" description="Basic and acidic residues" evidence="10">
    <location>
        <begin position="974"/>
        <end position="987"/>
    </location>
</feature>
<dbReference type="EMBL" id="AP025225">
    <property type="protein sequence ID" value="BDB96187.1"/>
    <property type="molecule type" value="Genomic_DNA"/>
</dbReference>
<dbReference type="InterPro" id="IPR013757">
    <property type="entry name" value="Topo_IIA_A_a_sf"/>
</dbReference>
<evidence type="ECO:0000256" key="3">
    <source>
        <dbReference type="ARBA" id="ARBA00022741"/>
    </source>
</evidence>
<evidence type="ECO:0000256" key="8">
    <source>
        <dbReference type="HAMAP-Rule" id="MF_01897"/>
    </source>
</evidence>
<dbReference type="InterPro" id="IPR006691">
    <property type="entry name" value="GyrA/parC_rep"/>
</dbReference>
<dbReference type="Gene3D" id="1.10.268.10">
    <property type="entry name" value="Topoisomerase, domain 3"/>
    <property type="match status" value="1"/>
</dbReference>
<feature type="domain" description="Topo IIA-type catalytic" evidence="11">
    <location>
        <begin position="37"/>
        <end position="540"/>
    </location>
</feature>
<feature type="region of interest" description="Disordered" evidence="10">
    <location>
        <begin position="812"/>
        <end position="841"/>
    </location>
</feature>
<dbReference type="SUPFAM" id="SSF101904">
    <property type="entry name" value="GyrA/ParC C-terminal domain-like"/>
    <property type="match status" value="1"/>
</dbReference>
<dbReference type="InterPro" id="IPR035516">
    <property type="entry name" value="Gyrase/topoIV_suA_C"/>
</dbReference>
<comment type="subunit">
    <text evidence="8">Heterotetramer, composed of two GyrA and two GyrB chains. In the heterotetramer, GyrA contains the active site tyrosine that forms a transient covalent intermediate with DNA, while GyrB binds cofactors and catalyzes ATP hydrolysis.</text>
</comment>
<comment type="catalytic activity">
    <reaction evidence="1 8 9">
        <text>ATP-dependent breakage, passage and rejoining of double-stranded DNA.</text>
        <dbReference type="EC" id="5.6.2.2"/>
    </reaction>
</comment>
<dbReference type="PANTHER" id="PTHR43493">
    <property type="entry name" value="DNA GYRASE/TOPOISOMERASE SUBUNIT A"/>
    <property type="match status" value="1"/>
</dbReference>
<dbReference type="PROSITE" id="PS52040">
    <property type="entry name" value="TOPO_IIA"/>
    <property type="match status" value="1"/>
</dbReference>
<dbReference type="PANTHER" id="PTHR43493:SF5">
    <property type="entry name" value="DNA GYRASE SUBUNIT A, CHLOROPLASTIC_MITOCHONDRIAL"/>
    <property type="match status" value="1"/>
</dbReference>
<dbReference type="RefSeq" id="WP_236865702.1">
    <property type="nucleotide sequence ID" value="NZ_AP025225.1"/>
</dbReference>
<evidence type="ECO:0000256" key="6">
    <source>
        <dbReference type="ARBA" id="ARBA00023125"/>
    </source>
</evidence>
<feature type="active site" description="O-(5'-phospho-DNA)-tyrosine intermediate" evidence="8 9">
    <location>
        <position position="125"/>
    </location>
</feature>